<dbReference type="SUPFAM" id="SSF103247">
    <property type="entry name" value="TT1751-like"/>
    <property type="match status" value="1"/>
</dbReference>
<dbReference type="AlphaFoldDB" id="A0A1N6G231"/>
<proteinExistence type="predicted"/>
<dbReference type="Proteomes" id="UP000198461">
    <property type="component" value="Unassembled WGS sequence"/>
</dbReference>
<dbReference type="Gene3D" id="3.30.310.70">
    <property type="entry name" value="TT1751-like domain"/>
    <property type="match status" value="1"/>
</dbReference>
<evidence type="ECO:0000313" key="3">
    <source>
        <dbReference type="Proteomes" id="UP000198461"/>
    </source>
</evidence>
<dbReference type="CDD" id="cd14797">
    <property type="entry name" value="DUF302"/>
    <property type="match status" value="1"/>
</dbReference>
<keyword evidence="3" id="KW-1185">Reference proteome</keyword>
<organism evidence="2 3">
    <name type="scientific">Sulfurivirga caldicuralii</name>
    <dbReference type="NCBI Taxonomy" id="364032"/>
    <lineage>
        <taxon>Bacteria</taxon>
        <taxon>Pseudomonadati</taxon>
        <taxon>Pseudomonadota</taxon>
        <taxon>Gammaproteobacteria</taxon>
        <taxon>Thiotrichales</taxon>
        <taxon>Piscirickettsiaceae</taxon>
        <taxon>Sulfurivirga</taxon>
    </lineage>
</organism>
<accession>A0A1N6G231</accession>
<evidence type="ECO:0000313" key="2">
    <source>
        <dbReference type="EMBL" id="SIO01609.1"/>
    </source>
</evidence>
<protein>
    <submittedName>
        <fullName evidence="2">Uncharacterized conserved protein, DUF302 family</fullName>
    </submittedName>
</protein>
<reference evidence="3" key="1">
    <citation type="submission" date="2016-11" db="EMBL/GenBank/DDBJ databases">
        <authorList>
            <person name="Varghese N."/>
            <person name="Submissions S."/>
        </authorList>
    </citation>
    <scope>NUCLEOTIDE SEQUENCE [LARGE SCALE GENOMIC DNA]</scope>
    <source>
        <strain evidence="3">DSM 17737</strain>
    </source>
</reference>
<dbReference type="EMBL" id="FSRE01000003">
    <property type="protein sequence ID" value="SIO01609.1"/>
    <property type="molecule type" value="Genomic_DNA"/>
</dbReference>
<dbReference type="OrthoDB" id="7363179at2"/>
<evidence type="ECO:0000259" key="1">
    <source>
        <dbReference type="Pfam" id="PF03625"/>
    </source>
</evidence>
<sequence>MRKGLLIVLWALSLSVWAGGSDWPKQMGEAMVWAVEADYQDVRDDLKDAIESRGMVISYISHAKAMLERTGKDIGFKDSVYPGGAEIFLFCKSDISNKLVRANPHNIVLCPYAISVYDVAGEPGKVFLAYRIGPKNEPAFKPVEKLLRDIIEGIVENY</sequence>
<dbReference type="STRING" id="364032.SAMN05443662_1159"/>
<name>A0A1N6G231_9GAMM</name>
<dbReference type="InterPro" id="IPR005180">
    <property type="entry name" value="DUF302"/>
</dbReference>
<feature type="domain" description="DUF302" evidence="1">
    <location>
        <begin position="62"/>
        <end position="130"/>
    </location>
</feature>
<dbReference type="Pfam" id="PF03625">
    <property type="entry name" value="DUF302"/>
    <property type="match status" value="1"/>
</dbReference>
<dbReference type="InterPro" id="IPR035923">
    <property type="entry name" value="TT1751-like_sf"/>
</dbReference>
<gene>
    <name evidence="2" type="ORF">SAMN05443662_1159</name>
</gene>
<dbReference type="RefSeq" id="WP_084188270.1">
    <property type="nucleotide sequence ID" value="NZ_FSRE01000003.1"/>
</dbReference>